<dbReference type="InterPro" id="IPR019762">
    <property type="entry name" value="Dynamin_GTPase_CS"/>
</dbReference>
<evidence type="ECO:0000256" key="17">
    <source>
        <dbReference type="RuleBase" id="RU003932"/>
    </source>
</evidence>
<reference evidence="21 22" key="1">
    <citation type="submission" date="2013-03" db="EMBL/GenBank/DDBJ databases">
        <title>The Genome Sequence of Phialophora europaea CBS 101466.</title>
        <authorList>
            <consortium name="The Broad Institute Genomics Platform"/>
            <person name="Cuomo C."/>
            <person name="de Hoog S."/>
            <person name="Gorbushina A."/>
            <person name="Walker B."/>
            <person name="Young S.K."/>
            <person name="Zeng Q."/>
            <person name="Gargeya S."/>
            <person name="Fitzgerald M."/>
            <person name="Haas B."/>
            <person name="Abouelleil A."/>
            <person name="Allen A.W."/>
            <person name="Alvarado L."/>
            <person name="Arachchi H.M."/>
            <person name="Berlin A.M."/>
            <person name="Chapman S.B."/>
            <person name="Gainer-Dewar J."/>
            <person name="Goldberg J."/>
            <person name="Griggs A."/>
            <person name="Gujja S."/>
            <person name="Hansen M."/>
            <person name="Howarth C."/>
            <person name="Imamovic A."/>
            <person name="Ireland A."/>
            <person name="Larimer J."/>
            <person name="McCowan C."/>
            <person name="Murphy C."/>
            <person name="Pearson M."/>
            <person name="Poon T.W."/>
            <person name="Priest M."/>
            <person name="Roberts A."/>
            <person name="Saif S."/>
            <person name="Shea T."/>
            <person name="Sisk P."/>
            <person name="Sykes S."/>
            <person name="Wortman J."/>
            <person name="Nusbaum C."/>
            <person name="Birren B."/>
        </authorList>
    </citation>
    <scope>NUCLEOTIDE SEQUENCE [LARGE SCALE GENOMIC DNA]</scope>
    <source>
        <strain evidence="21 22">CBS 101466</strain>
    </source>
</reference>
<dbReference type="GO" id="GO:0097753">
    <property type="term" value="P:membrane bending"/>
    <property type="evidence" value="ECO:0007669"/>
    <property type="project" value="EnsemblFungi"/>
</dbReference>
<keyword evidence="8" id="KW-0378">Hydrolase</keyword>
<dbReference type="GO" id="GO:0001786">
    <property type="term" value="F:phosphatidylserine binding"/>
    <property type="evidence" value="ECO:0007669"/>
    <property type="project" value="EnsemblFungi"/>
</dbReference>
<dbReference type="CDD" id="cd08771">
    <property type="entry name" value="DLP_1"/>
    <property type="match status" value="1"/>
</dbReference>
<dbReference type="Pfam" id="PF01031">
    <property type="entry name" value="Dynamin_M"/>
    <property type="match status" value="1"/>
</dbReference>
<evidence type="ECO:0000256" key="8">
    <source>
        <dbReference type="ARBA" id="ARBA00022801"/>
    </source>
</evidence>
<evidence type="ECO:0000256" key="15">
    <source>
        <dbReference type="ARBA" id="ARBA00023157"/>
    </source>
</evidence>
<evidence type="ECO:0000256" key="9">
    <source>
        <dbReference type="ARBA" id="ARBA00022842"/>
    </source>
</evidence>
<dbReference type="HOGENOM" id="CLU_008640_0_0_1"/>
<comment type="similarity">
    <text evidence="17">Belongs to the TRAFAC class dynamin-like GTPase superfamily. Dynamin/Fzo/YdjA family.</text>
</comment>
<feature type="region of interest" description="Disordered" evidence="18">
    <location>
        <begin position="166"/>
        <end position="186"/>
    </location>
</feature>
<proteinExistence type="inferred from homology"/>
<evidence type="ECO:0000256" key="18">
    <source>
        <dbReference type="SAM" id="MobiDB-lite"/>
    </source>
</evidence>
<keyword evidence="5" id="KW-0479">Metal-binding</keyword>
<dbReference type="GO" id="GO:0046872">
    <property type="term" value="F:metal ion binding"/>
    <property type="evidence" value="ECO:0007669"/>
    <property type="project" value="UniProtKB-KW"/>
</dbReference>
<dbReference type="eggNOG" id="KOG0446">
    <property type="taxonomic scope" value="Eukaryota"/>
</dbReference>
<dbReference type="GO" id="GO:0042407">
    <property type="term" value="P:cristae formation"/>
    <property type="evidence" value="ECO:0007669"/>
    <property type="project" value="EnsemblFungi"/>
</dbReference>
<dbReference type="Pfam" id="PF00350">
    <property type="entry name" value="Dynamin_N"/>
    <property type="match status" value="1"/>
</dbReference>
<dbReference type="GO" id="GO:0005525">
    <property type="term" value="F:GTP binding"/>
    <property type="evidence" value="ECO:0007669"/>
    <property type="project" value="UniProtKB-KW"/>
</dbReference>
<dbReference type="Pfam" id="PF24550">
    <property type="entry name" value="LIS_MGM1"/>
    <property type="match status" value="1"/>
</dbReference>
<protein>
    <recommendedName>
        <fullName evidence="3">dynamin GTPase</fullName>
        <ecNumber evidence="3">3.6.5.5</ecNumber>
    </recommendedName>
</protein>
<dbReference type="SMART" id="SM00053">
    <property type="entry name" value="DYNc"/>
    <property type="match status" value="1"/>
</dbReference>
<evidence type="ECO:0000256" key="11">
    <source>
        <dbReference type="ARBA" id="ARBA00022989"/>
    </source>
</evidence>
<evidence type="ECO:0000256" key="2">
    <source>
        <dbReference type="ARBA" id="ARBA00004569"/>
    </source>
</evidence>
<dbReference type="FunFam" id="3.40.50.300:FF:000741">
    <property type="entry name" value="Putative mitochondrial dynamin GTPase"/>
    <property type="match status" value="1"/>
</dbReference>
<dbReference type="GO" id="GO:0080025">
    <property type="term" value="F:phosphatidylinositol-3,5-bisphosphate binding"/>
    <property type="evidence" value="ECO:0007669"/>
    <property type="project" value="EnsemblFungi"/>
</dbReference>
<organism evidence="21 22">
    <name type="scientific">Cyphellophora europaea (strain CBS 101466)</name>
    <name type="common">Phialophora europaea</name>
    <dbReference type="NCBI Taxonomy" id="1220924"/>
    <lineage>
        <taxon>Eukaryota</taxon>
        <taxon>Fungi</taxon>
        <taxon>Dikarya</taxon>
        <taxon>Ascomycota</taxon>
        <taxon>Pezizomycotina</taxon>
        <taxon>Eurotiomycetes</taxon>
        <taxon>Chaetothyriomycetidae</taxon>
        <taxon>Chaetothyriales</taxon>
        <taxon>Cyphellophoraceae</taxon>
        <taxon>Cyphellophora</taxon>
    </lineage>
</organism>
<evidence type="ECO:0000256" key="10">
    <source>
        <dbReference type="ARBA" id="ARBA00022946"/>
    </source>
</evidence>
<dbReference type="GO" id="GO:0140523">
    <property type="term" value="F:GTPase-dependent fusogenic activity"/>
    <property type="evidence" value="ECO:0007669"/>
    <property type="project" value="EnsemblFungi"/>
</dbReference>
<dbReference type="GO" id="GO:0070300">
    <property type="term" value="F:phosphatidic acid binding"/>
    <property type="evidence" value="ECO:0007669"/>
    <property type="project" value="EnsemblFungi"/>
</dbReference>
<feature type="compositionally biased region" description="Gly residues" evidence="18">
    <location>
        <begin position="171"/>
        <end position="182"/>
    </location>
</feature>
<dbReference type="RefSeq" id="XP_008712744.1">
    <property type="nucleotide sequence ID" value="XM_008714522.1"/>
</dbReference>
<sequence>MNGRLISARLAPPLRQAARHLHTHTPNVSSITGTRSLSHGLLSRPAQTLRIRRRWPSGANAIHNVPAVRSISFVRILPRLALKMARLPALFGASCLGAFAYVQYHATQAGTAAMEAAKRGWDSAKDVGGQWFEGGKGVFAQMGTGWERTKEQVEVPEWMRTMFEAKPESEGGSGGEGGGGGQKEAAAAAAATGAAFGIEGGDEERSGQQIARDDQMMMLTKKMIEIRTLLNTVGQSGALTLPSIVVIGSQSSGKSSVLEAIVGHEFLPKGSNMVTRRPIELTLVNTPEAKAEYGEFPALGLGKITDFSQIQRTLTDLNLAVPAEQCVTDDPIQLSIYSPNVPDLSLIDLPGYIQVVGKDQPLELKQKISDLCDKYIQPPNVILAISAADVDLANSTALRASRRVDPRGERTIGVITKMDLVDPDRGVDILTDRKYPLRLGYVGVVCKIPQQTLFSRGGNVTSAIVKNENAFFSSHPMQFGPETELNVGTPKLRKKLMTTLEQVMAASLASTRDAIVQELEEASYEFKVQYNERALSAESYLAESLDAFKHNFKAFQESFGRPEVRSMLKEVLDQKVLDLLAKRYWNKPIEDLSTIEVESNPLEKLPKADTSDPYWTRKLDASTSELTKLGIGRLATMAVATELQNQVNRLIDVSTFATHQSAQKAIKDASGTILNDRFYSTSDQVENCIKPYKFEIDVEDNEWAKGRENVHNVLKNELKACDLAKKQLEDAVGKRKLKDVTSFIERVRKGDVVLGGDVSSGAGGFSADLLERGRQAVFLSDRAAILKMRLLAIKSKQCSNKANKYHCPEIFLDVVADKLTSTAVLFLNVELLSDFYYNFPRELDLRLGKGLSEAEIERFASEDPKVKRQLDVIRKKDMLELVLQKIEGLRALEGRAKREARGEEKGAKGRWSLF</sequence>
<dbReference type="STRING" id="1220924.W2SAP9"/>
<keyword evidence="6 17" id="KW-0547">Nucleotide-binding</keyword>
<dbReference type="GO" id="GO:0031623">
    <property type="term" value="P:receptor internalization"/>
    <property type="evidence" value="ECO:0007669"/>
    <property type="project" value="TreeGrafter"/>
</dbReference>
<dbReference type="PRINTS" id="PR00195">
    <property type="entry name" value="DYNAMIN"/>
</dbReference>
<dbReference type="InterPro" id="IPR022812">
    <property type="entry name" value="Dynamin"/>
</dbReference>
<comment type="catalytic activity">
    <reaction evidence="16">
        <text>GTP + H2O = GDP + phosphate + H(+)</text>
        <dbReference type="Rhea" id="RHEA:19669"/>
        <dbReference type="ChEBI" id="CHEBI:15377"/>
        <dbReference type="ChEBI" id="CHEBI:15378"/>
        <dbReference type="ChEBI" id="CHEBI:37565"/>
        <dbReference type="ChEBI" id="CHEBI:43474"/>
        <dbReference type="ChEBI" id="CHEBI:58189"/>
        <dbReference type="EC" id="3.6.5.5"/>
    </reaction>
</comment>
<evidence type="ECO:0000256" key="14">
    <source>
        <dbReference type="ARBA" id="ARBA00023136"/>
    </source>
</evidence>
<gene>
    <name evidence="21" type="ORF">HMPREF1541_09850</name>
</gene>
<evidence type="ECO:0000256" key="1">
    <source>
        <dbReference type="ARBA" id="ARBA00004273"/>
    </source>
</evidence>
<name>W2SAP9_CYPE1</name>
<dbReference type="EC" id="3.6.5.5" evidence="3"/>
<dbReference type="GO" id="GO:1901612">
    <property type="term" value="F:cardiolipin binding"/>
    <property type="evidence" value="ECO:0007669"/>
    <property type="project" value="EnsemblFungi"/>
</dbReference>
<dbReference type="GeneID" id="19977189"/>
<dbReference type="PANTHER" id="PTHR11566">
    <property type="entry name" value="DYNAMIN"/>
    <property type="match status" value="1"/>
</dbReference>
<dbReference type="SUPFAM" id="SSF52540">
    <property type="entry name" value="P-loop containing nucleoside triphosphate hydrolases"/>
    <property type="match status" value="1"/>
</dbReference>
<dbReference type="PROSITE" id="PS00410">
    <property type="entry name" value="G_DYNAMIN_1"/>
    <property type="match status" value="1"/>
</dbReference>
<dbReference type="OrthoDB" id="5061070at2759"/>
<dbReference type="GO" id="GO:0005874">
    <property type="term" value="C:microtubule"/>
    <property type="evidence" value="ECO:0007669"/>
    <property type="project" value="TreeGrafter"/>
</dbReference>
<dbReference type="GO" id="GO:0008017">
    <property type="term" value="F:microtubule binding"/>
    <property type="evidence" value="ECO:0007669"/>
    <property type="project" value="TreeGrafter"/>
</dbReference>
<dbReference type="InterPro" id="IPR001401">
    <property type="entry name" value="Dynamin_GTPase"/>
</dbReference>
<dbReference type="GO" id="GO:0180020">
    <property type="term" value="F:membrane bending activity"/>
    <property type="evidence" value="ECO:0007669"/>
    <property type="project" value="EnsemblFungi"/>
</dbReference>
<dbReference type="InterPro" id="IPR000375">
    <property type="entry name" value="Dynamin_stalk"/>
</dbReference>
<dbReference type="EMBL" id="KB822713">
    <property type="protein sequence ID" value="ETN44974.1"/>
    <property type="molecule type" value="Genomic_DNA"/>
</dbReference>
<keyword evidence="22" id="KW-1185">Reference proteome</keyword>
<evidence type="ECO:0000256" key="4">
    <source>
        <dbReference type="ARBA" id="ARBA00022692"/>
    </source>
</evidence>
<dbReference type="InterPro" id="IPR020850">
    <property type="entry name" value="GED_dom"/>
</dbReference>
<dbReference type="InterPro" id="IPR056495">
    <property type="entry name" value="LIS_MGM1"/>
</dbReference>
<evidence type="ECO:0000256" key="13">
    <source>
        <dbReference type="ARBA" id="ARBA00023134"/>
    </source>
</evidence>
<keyword evidence="9" id="KW-0460">Magnesium</keyword>
<evidence type="ECO:0000256" key="6">
    <source>
        <dbReference type="ARBA" id="ARBA00022741"/>
    </source>
</evidence>
<evidence type="ECO:0000259" key="20">
    <source>
        <dbReference type="PROSITE" id="PS51718"/>
    </source>
</evidence>
<dbReference type="InterPro" id="IPR045063">
    <property type="entry name" value="Dynamin_N"/>
</dbReference>
<dbReference type="GO" id="GO:0005758">
    <property type="term" value="C:mitochondrial intermembrane space"/>
    <property type="evidence" value="ECO:0007669"/>
    <property type="project" value="UniProtKB-SubCell"/>
</dbReference>
<dbReference type="InParanoid" id="W2SAP9"/>
<keyword evidence="10" id="KW-0809">Transit peptide</keyword>
<dbReference type="Gene3D" id="3.40.50.300">
    <property type="entry name" value="P-loop containing nucleotide triphosphate hydrolases"/>
    <property type="match status" value="1"/>
</dbReference>
<keyword evidence="12" id="KW-0496">Mitochondrion</keyword>
<feature type="domain" description="Dynamin-type G" evidence="20">
    <location>
        <begin position="238"/>
        <end position="509"/>
    </location>
</feature>
<keyword evidence="14" id="KW-0472">Membrane</keyword>
<dbReference type="GO" id="GO:0097749">
    <property type="term" value="P:membrane tubulation"/>
    <property type="evidence" value="ECO:0007669"/>
    <property type="project" value="EnsemblFungi"/>
</dbReference>
<evidence type="ECO:0000256" key="16">
    <source>
        <dbReference type="ARBA" id="ARBA00048040"/>
    </source>
</evidence>
<feature type="domain" description="GED" evidence="19">
    <location>
        <begin position="801"/>
        <end position="894"/>
    </location>
</feature>
<evidence type="ECO:0000256" key="7">
    <source>
        <dbReference type="ARBA" id="ARBA00022792"/>
    </source>
</evidence>
<dbReference type="AlphaFoldDB" id="W2SAP9"/>
<evidence type="ECO:0000256" key="3">
    <source>
        <dbReference type="ARBA" id="ARBA00011980"/>
    </source>
</evidence>
<dbReference type="GO" id="GO:1990627">
    <property type="term" value="P:mitochondrial inner membrane fusion"/>
    <property type="evidence" value="ECO:0007669"/>
    <property type="project" value="EnsemblFungi"/>
</dbReference>
<accession>W2SAP9</accession>
<dbReference type="PROSITE" id="PS51388">
    <property type="entry name" value="GED"/>
    <property type="match status" value="1"/>
</dbReference>
<keyword evidence="13 17" id="KW-0342">GTP-binding</keyword>
<dbReference type="Proteomes" id="UP000030752">
    <property type="component" value="Unassembled WGS sequence"/>
</dbReference>
<evidence type="ECO:0000313" key="22">
    <source>
        <dbReference type="Proteomes" id="UP000030752"/>
    </source>
</evidence>
<dbReference type="GO" id="GO:0097002">
    <property type="term" value="C:mitochondrial inner boundary membrane"/>
    <property type="evidence" value="ECO:0007669"/>
    <property type="project" value="EnsemblFungi"/>
</dbReference>
<dbReference type="PANTHER" id="PTHR11566:SF212">
    <property type="entry name" value="DYNAMIN"/>
    <property type="match status" value="1"/>
</dbReference>
<dbReference type="InterPro" id="IPR030381">
    <property type="entry name" value="G_DYNAMIN_dom"/>
</dbReference>
<dbReference type="GO" id="GO:0015886">
    <property type="term" value="P:heme transport"/>
    <property type="evidence" value="ECO:0007669"/>
    <property type="project" value="EnsemblFungi"/>
</dbReference>
<evidence type="ECO:0000256" key="5">
    <source>
        <dbReference type="ARBA" id="ARBA00022723"/>
    </source>
</evidence>
<dbReference type="GO" id="GO:1990626">
    <property type="term" value="P:mitochondrial outer membrane fusion"/>
    <property type="evidence" value="ECO:0007669"/>
    <property type="project" value="EnsemblFungi"/>
</dbReference>
<keyword evidence="7" id="KW-0999">Mitochondrion inner membrane</keyword>
<evidence type="ECO:0000259" key="19">
    <source>
        <dbReference type="PROSITE" id="PS51388"/>
    </source>
</evidence>
<dbReference type="VEuPathDB" id="FungiDB:HMPREF1541_09850"/>
<keyword evidence="15" id="KW-1015">Disulfide bond</keyword>
<comment type="subcellular location">
    <subcellularLocation>
        <location evidence="1">Mitochondrion inner membrane</location>
    </subcellularLocation>
    <subcellularLocation>
        <location evidence="2">Mitochondrion intermembrane space</location>
    </subcellularLocation>
</comment>
<dbReference type="InterPro" id="IPR027417">
    <property type="entry name" value="P-loop_NTPase"/>
</dbReference>
<keyword evidence="4" id="KW-0812">Transmembrane</keyword>
<dbReference type="PROSITE" id="PS51718">
    <property type="entry name" value="G_DYNAMIN_2"/>
    <property type="match status" value="1"/>
</dbReference>
<dbReference type="GO" id="GO:0000001">
    <property type="term" value="P:mitochondrion inheritance"/>
    <property type="evidence" value="ECO:0007669"/>
    <property type="project" value="EnsemblFungi"/>
</dbReference>
<dbReference type="GO" id="GO:0005886">
    <property type="term" value="C:plasma membrane"/>
    <property type="evidence" value="ECO:0007669"/>
    <property type="project" value="TreeGrafter"/>
</dbReference>
<dbReference type="FunCoup" id="W2SAP9">
    <property type="interactions" value="22"/>
</dbReference>
<evidence type="ECO:0000313" key="21">
    <source>
        <dbReference type="EMBL" id="ETN44974.1"/>
    </source>
</evidence>
<evidence type="ECO:0000256" key="12">
    <source>
        <dbReference type="ARBA" id="ARBA00023128"/>
    </source>
</evidence>
<dbReference type="GO" id="GO:0005741">
    <property type="term" value="C:mitochondrial outer membrane"/>
    <property type="evidence" value="ECO:0007669"/>
    <property type="project" value="EnsemblFungi"/>
</dbReference>
<dbReference type="GO" id="GO:0030061">
    <property type="term" value="C:mitochondrial crista"/>
    <property type="evidence" value="ECO:0007669"/>
    <property type="project" value="EnsemblFungi"/>
</dbReference>
<keyword evidence="11" id="KW-1133">Transmembrane helix</keyword>